<dbReference type="Proteomes" id="UP000027583">
    <property type="component" value="Unassembled WGS sequence"/>
</dbReference>
<accession>A0A060QCT6</accession>
<reference evidence="1 2" key="1">
    <citation type="journal article" date="2014" name="Genome Biol. Evol.">
        <title>Acetic acid bacteria genomes reveal functional traits for adaptation to life in insect guts.</title>
        <authorList>
            <person name="Chouaia B."/>
            <person name="Gaiarsa S."/>
            <person name="Crotti E."/>
            <person name="Comandatore F."/>
            <person name="Degli Esposti M."/>
            <person name="Ricci I."/>
            <person name="Alma A."/>
            <person name="Favia G."/>
            <person name="Bandi C."/>
            <person name="Daffonchio D."/>
        </authorList>
    </citation>
    <scope>NUCLEOTIDE SEQUENCE [LARGE SCALE GENOMIC DNA]</scope>
    <source>
        <strain evidence="1 2">SF2.1</strain>
    </source>
</reference>
<dbReference type="AlphaFoldDB" id="A0A060QCT6"/>
<reference evidence="1 2" key="2">
    <citation type="journal article" date="2014" name="PLoS ONE">
        <title>Evolution of mitochondria reconstructed from the energy metabolism of living bacteria.</title>
        <authorList>
            <person name="Degli Esposti M."/>
            <person name="Chouaia B."/>
            <person name="Comandatore F."/>
            <person name="Crotti E."/>
            <person name="Sassera D."/>
            <person name="Lievens P.M."/>
            <person name="Daffonchio D."/>
            <person name="Bandi C."/>
        </authorList>
    </citation>
    <scope>NUCLEOTIDE SEQUENCE [LARGE SCALE GENOMIC DNA]</scope>
    <source>
        <strain evidence="1 2">SF2.1</strain>
    </source>
</reference>
<comment type="caution">
    <text evidence="1">The sequence shown here is derived from an EMBL/GenBank/DDBJ whole genome shotgun (WGS) entry which is preliminary data.</text>
</comment>
<name>A0A060QCT6_9PROT</name>
<proteinExistence type="predicted"/>
<evidence type="ECO:0000313" key="1">
    <source>
        <dbReference type="EMBL" id="CDG38964.1"/>
    </source>
</evidence>
<sequence>MRASQDYCQAGTEKRLSTEHRNGFFGLFAGETLHAIKERKASLRYPFDPLPPAQVERKAVAFLY</sequence>
<organism evidence="1 2">
    <name type="scientific">Asaia bogorensis</name>
    <dbReference type="NCBI Taxonomy" id="91915"/>
    <lineage>
        <taxon>Bacteria</taxon>
        <taxon>Pseudomonadati</taxon>
        <taxon>Pseudomonadota</taxon>
        <taxon>Alphaproteobacteria</taxon>
        <taxon>Acetobacterales</taxon>
        <taxon>Acetobacteraceae</taxon>
        <taxon>Asaia</taxon>
    </lineage>
</organism>
<evidence type="ECO:0000313" key="2">
    <source>
        <dbReference type="Proteomes" id="UP000027583"/>
    </source>
</evidence>
<gene>
    <name evidence="1" type="ORF">ASAP_0919</name>
</gene>
<dbReference type="EMBL" id="CBLX010000006">
    <property type="protein sequence ID" value="CDG38964.1"/>
    <property type="molecule type" value="Genomic_DNA"/>
</dbReference>
<protein>
    <submittedName>
        <fullName evidence="1">Uncharacterized protein</fullName>
    </submittedName>
</protein>